<evidence type="ECO:0000259" key="3">
    <source>
        <dbReference type="Pfam" id="PF00881"/>
    </source>
</evidence>
<reference evidence="4 5" key="1">
    <citation type="submission" date="2018-05" db="EMBL/GenBank/DDBJ databases">
        <title>Genomic Encyclopedia of Type Strains, Phase IV (KMG-IV): sequencing the most valuable type-strain genomes for metagenomic binning, comparative biology and taxonomic classification.</title>
        <authorList>
            <person name="Goeker M."/>
        </authorList>
    </citation>
    <scope>NUCLEOTIDE SEQUENCE [LARGE SCALE GENOMIC DNA]</scope>
    <source>
        <strain evidence="4 5">JC118</strain>
    </source>
</reference>
<dbReference type="CDD" id="cd02062">
    <property type="entry name" value="Nitro_FMN_reductase"/>
    <property type="match status" value="1"/>
</dbReference>
<dbReference type="SUPFAM" id="SSF55469">
    <property type="entry name" value="FMN-dependent nitroreductase-like"/>
    <property type="match status" value="1"/>
</dbReference>
<evidence type="ECO:0000313" key="5">
    <source>
        <dbReference type="Proteomes" id="UP000247612"/>
    </source>
</evidence>
<feature type="domain" description="Nitroreductase" evidence="3">
    <location>
        <begin position="102"/>
        <end position="151"/>
    </location>
</feature>
<dbReference type="InterPro" id="IPR023312">
    <property type="entry name" value="Put_nitroreductase_C_bac"/>
</dbReference>
<dbReference type="STRING" id="1034346.GCA_000313565_00118"/>
<proteinExistence type="inferred from homology"/>
<comment type="caution">
    <text evidence="4">The sequence shown here is derived from an EMBL/GenBank/DDBJ whole genome shotgun (WGS) entry which is preliminary data.</text>
</comment>
<evidence type="ECO:0000313" key="4">
    <source>
        <dbReference type="EMBL" id="PXX81511.1"/>
    </source>
</evidence>
<evidence type="ECO:0000256" key="1">
    <source>
        <dbReference type="ARBA" id="ARBA00007118"/>
    </source>
</evidence>
<dbReference type="Pfam" id="PF00881">
    <property type="entry name" value="Nitroreductase"/>
    <property type="match status" value="2"/>
</dbReference>
<gene>
    <name evidence="4" type="ORF">DES51_101119</name>
</gene>
<keyword evidence="5" id="KW-1185">Reference proteome</keyword>
<dbReference type="Proteomes" id="UP000247612">
    <property type="component" value="Unassembled WGS sequence"/>
</dbReference>
<dbReference type="EMBL" id="QJKH01000001">
    <property type="protein sequence ID" value="PXX81511.1"/>
    <property type="molecule type" value="Genomic_DNA"/>
</dbReference>
<dbReference type="Gene3D" id="2.20.180.10">
    <property type="entry name" value="putative fmn-dependent nitroreductase like domains"/>
    <property type="match status" value="1"/>
</dbReference>
<keyword evidence="2" id="KW-0560">Oxidoreductase</keyword>
<protein>
    <submittedName>
        <fullName evidence="4">Nitroreductase</fullName>
    </submittedName>
</protein>
<accession>A0A318KUH0</accession>
<dbReference type="RefSeq" id="WP_022936427.1">
    <property type="nucleotide sequence ID" value="NZ_CABKRQ010000001.1"/>
</dbReference>
<dbReference type="InterPro" id="IPR029479">
    <property type="entry name" value="Nitroreductase"/>
</dbReference>
<organism evidence="4 5">
    <name type="scientific">Dielma fastidiosa</name>
    <dbReference type="NCBI Taxonomy" id="1034346"/>
    <lineage>
        <taxon>Bacteria</taxon>
        <taxon>Bacillati</taxon>
        <taxon>Bacillota</taxon>
        <taxon>Erysipelotrichia</taxon>
        <taxon>Erysipelotrichales</taxon>
        <taxon>Erysipelotrichaceae</taxon>
        <taxon>Dielma</taxon>
    </lineage>
</organism>
<comment type="similarity">
    <text evidence="1">Belongs to the nitroreductase family.</text>
</comment>
<dbReference type="GO" id="GO:0016491">
    <property type="term" value="F:oxidoreductase activity"/>
    <property type="evidence" value="ECO:0007669"/>
    <property type="project" value="UniProtKB-KW"/>
</dbReference>
<sequence length="192" mass="21724">MLKDLIIKNRSYRRFDPTVHVTMDELSEMCEAARLSGYGMNIQSTKYILINDSKTCKLITENCVWAGYLTDWQGPAENEQPSAYIMLLFDKTLKKQSQHSEGIAAQSILLTAVEMGYGGCIIGSCKRQALMEALAINAERYEIAFVIALGKPAETVILEESVDDIKYYRDENGFHHVPKRPLNELIIRKIGE</sequence>
<name>A0A318KUH0_9FIRM</name>
<feature type="domain" description="Nitroreductase" evidence="3">
    <location>
        <begin position="10"/>
        <end position="54"/>
    </location>
</feature>
<dbReference type="PANTHER" id="PTHR43673">
    <property type="entry name" value="NAD(P)H NITROREDUCTASE YDGI-RELATED"/>
    <property type="match status" value="1"/>
</dbReference>
<dbReference type="InterPro" id="IPR000415">
    <property type="entry name" value="Nitroreductase-like"/>
</dbReference>
<dbReference type="AlphaFoldDB" id="A0A318KUH0"/>
<evidence type="ECO:0000256" key="2">
    <source>
        <dbReference type="ARBA" id="ARBA00023002"/>
    </source>
</evidence>
<dbReference type="OrthoDB" id="9804207at2"/>
<dbReference type="PANTHER" id="PTHR43673:SF10">
    <property type="entry name" value="NADH DEHYDROGENASE_NAD(P)H NITROREDUCTASE XCC3605-RELATED"/>
    <property type="match status" value="1"/>
</dbReference>
<dbReference type="Gene3D" id="3.40.109.10">
    <property type="entry name" value="NADH Oxidase"/>
    <property type="match status" value="1"/>
</dbReference>